<dbReference type="PANTHER" id="PTHR10869:SF236">
    <property type="entry name" value="PROLYL 4-HYDROXYLASE ALPHA SUBUNIT DOMAIN-CONTAINING PROTEIN"/>
    <property type="match status" value="1"/>
</dbReference>
<comment type="cofactor">
    <cofactor evidence="1">
        <name>L-ascorbate</name>
        <dbReference type="ChEBI" id="CHEBI:38290"/>
    </cofactor>
</comment>
<dbReference type="SUPFAM" id="SSF50978">
    <property type="entry name" value="WD40 repeat-like"/>
    <property type="match status" value="1"/>
</dbReference>
<comment type="caution">
    <text evidence="8">The sequence shown here is derived from an EMBL/GenBank/DDBJ whole genome shotgun (WGS) entry which is preliminary data.</text>
</comment>
<dbReference type="Pfam" id="PF13640">
    <property type="entry name" value="2OG-FeII_Oxy_3"/>
    <property type="match status" value="1"/>
</dbReference>
<dbReference type="Gene3D" id="2.130.10.10">
    <property type="entry name" value="YVTN repeat-like/Quinoprotein amine dehydrogenase"/>
    <property type="match status" value="1"/>
</dbReference>
<keyword evidence="3" id="KW-0223">Dioxygenase</keyword>
<evidence type="ECO:0000256" key="4">
    <source>
        <dbReference type="ARBA" id="ARBA00023002"/>
    </source>
</evidence>
<dbReference type="EMBL" id="PYSW02000032">
    <property type="protein sequence ID" value="KAG2378470.1"/>
    <property type="molecule type" value="Genomic_DNA"/>
</dbReference>
<feature type="repeat" description="WD" evidence="6">
    <location>
        <begin position="92"/>
        <end position="134"/>
    </location>
</feature>
<keyword evidence="9" id="KW-1185">Reference proteome</keyword>
<reference evidence="8 9" key="1">
    <citation type="journal article" date="2018" name="BMC Genomics">
        <title>The genome of Naegleria lovaniensis, the basis for a comparative approach to unravel pathogenicity factors of the human pathogenic amoeba N. fowleri.</title>
        <authorList>
            <person name="Liechti N."/>
            <person name="Schurch N."/>
            <person name="Bruggmann R."/>
            <person name="Wittwer M."/>
        </authorList>
    </citation>
    <scope>NUCLEOTIDE SEQUENCE [LARGE SCALE GENOMIC DNA]</scope>
    <source>
        <strain evidence="8 9">ATCC 30569</strain>
    </source>
</reference>
<evidence type="ECO:0000256" key="1">
    <source>
        <dbReference type="ARBA" id="ARBA00001961"/>
    </source>
</evidence>
<dbReference type="InterPro" id="IPR045054">
    <property type="entry name" value="P4HA-like"/>
</dbReference>
<dbReference type="PANTHER" id="PTHR10869">
    <property type="entry name" value="PROLYL 4-HYDROXYLASE ALPHA SUBUNIT"/>
    <property type="match status" value="1"/>
</dbReference>
<dbReference type="GO" id="GO:0005783">
    <property type="term" value="C:endoplasmic reticulum"/>
    <property type="evidence" value="ECO:0007669"/>
    <property type="project" value="TreeGrafter"/>
</dbReference>
<dbReference type="GO" id="GO:0005506">
    <property type="term" value="F:iron ion binding"/>
    <property type="evidence" value="ECO:0007669"/>
    <property type="project" value="InterPro"/>
</dbReference>
<dbReference type="InterPro" id="IPR001680">
    <property type="entry name" value="WD40_rpt"/>
</dbReference>
<accession>A0AA88GKM4</accession>
<dbReference type="PROSITE" id="PS50082">
    <property type="entry name" value="WD_REPEATS_2"/>
    <property type="match status" value="1"/>
</dbReference>
<proteinExistence type="predicted"/>
<organism evidence="8 9">
    <name type="scientific">Naegleria lovaniensis</name>
    <name type="common">Amoeba</name>
    <dbReference type="NCBI Taxonomy" id="51637"/>
    <lineage>
        <taxon>Eukaryota</taxon>
        <taxon>Discoba</taxon>
        <taxon>Heterolobosea</taxon>
        <taxon>Tetramitia</taxon>
        <taxon>Eutetramitia</taxon>
        <taxon>Vahlkampfiidae</taxon>
        <taxon>Naegleria</taxon>
    </lineage>
</organism>
<evidence type="ECO:0000259" key="7">
    <source>
        <dbReference type="SMART" id="SM00702"/>
    </source>
</evidence>
<evidence type="ECO:0000256" key="3">
    <source>
        <dbReference type="ARBA" id="ARBA00022964"/>
    </source>
</evidence>
<feature type="domain" description="Prolyl 4-hydroxylase alpha subunit" evidence="7">
    <location>
        <begin position="392"/>
        <end position="575"/>
    </location>
</feature>
<dbReference type="GeneID" id="68100563"/>
<keyword evidence="5" id="KW-0408">Iron</keyword>
<evidence type="ECO:0000256" key="5">
    <source>
        <dbReference type="ARBA" id="ARBA00023004"/>
    </source>
</evidence>
<evidence type="ECO:0000256" key="6">
    <source>
        <dbReference type="PROSITE-ProRule" id="PRU00221"/>
    </source>
</evidence>
<keyword evidence="4" id="KW-0560">Oxidoreductase</keyword>
<sequence length="582" mass="66645">MTEPLTKTLCLSCTSGNDLDGSHSSLFVFDGMDGSVKYSILKGLNESKKGQSKVLDFNHIGMEYIMNSVSNCLNIWKLNNESKQYELLHQLDDHHQYDITCVKVIPGDVPLVATSGLDTHICVWNVESGKLMSKIGLPHLSPIKSMFEVFVVNQRIVILSISMDGSMVLSCCNMKEDSQWKETLIVTASNSGSSVLCASIISTSTPREFLCSISYQNRSIELYSMKLVPQSGDTYSLDFQLSQPFVLSLPSVANHMILTRNKLICSSRDCTVRMFLLSCTPNFDRVTSCDMVSQVDCVSSQCFSMALTSDQSILLLGLSDAAIYYLKFSPRYEWDYPRFELGKDDLLYDNNIHAYLKPPFEEFSIDHVKRPQEDLNRIKCVKFLDHIYKGRDETYLIHHLLSELECQHLIAMTEKLSYEDCYGYHKDYRSNKRVIVEDKITAQILFERAKPLIPQEYVDENGQIWDLKFANSRWRFCRYTPGQHFLAPHQDGFYEVDKNTRSFFTFMMYLNGGYEEGRTTFIQAKNKEGPPQPPFSEVGQVEPHAGLCIVFPHHLLHYGSVLKSGVKYLMRSELIYSRRRVQ</sequence>
<gene>
    <name evidence="8" type="ORF">C9374_008109</name>
</gene>
<evidence type="ECO:0000313" key="8">
    <source>
        <dbReference type="EMBL" id="KAG2378470.1"/>
    </source>
</evidence>
<dbReference type="GO" id="GO:0004656">
    <property type="term" value="F:procollagen-proline 4-dioxygenase activity"/>
    <property type="evidence" value="ECO:0007669"/>
    <property type="project" value="TreeGrafter"/>
</dbReference>
<dbReference type="RefSeq" id="XP_044545732.1">
    <property type="nucleotide sequence ID" value="XM_044698149.1"/>
</dbReference>
<dbReference type="SMART" id="SM00320">
    <property type="entry name" value="WD40"/>
    <property type="match status" value="1"/>
</dbReference>
<name>A0AA88GKM4_NAELO</name>
<keyword evidence="2" id="KW-0479">Metal-binding</keyword>
<protein>
    <recommendedName>
        <fullName evidence="7">Prolyl 4-hydroxylase alpha subunit domain-containing protein</fullName>
    </recommendedName>
</protein>
<evidence type="ECO:0000256" key="2">
    <source>
        <dbReference type="ARBA" id="ARBA00022723"/>
    </source>
</evidence>
<dbReference type="Proteomes" id="UP000816034">
    <property type="component" value="Unassembled WGS sequence"/>
</dbReference>
<dbReference type="InterPro" id="IPR036322">
    <property type="entry name" value="WD40_repeat_dom_sf"/>
</dbReference>
<dbReference type="Gene3D" id="2.60.120.620">
    <property type="entry name" value="q2cbj1_9rhob like domain"/>
    <property type="match status" value="1"/>
</dbReference>
<dbReference type="InterPro" id="IPR006620">
    <property type="entry name" value="Pro_4_hyd_alph"/>
</dbReference>
<dbReference type="AlphaFoldDB" id="A0AA88GKM4"/>
<evidence type="ECO:0000313" key="9">
    <source>
        <dbReference type="Proteomes" id="UP000816034"/>
    </source>
</evidence>
<dbReference type="InterPro" id="IPR044862">
    <property type="entry name" value="Pro_4_hyd_alph_FE2OG_OXY"/>
</dbReference>
<dbReference type="InterPro" id="IPR015943">
    <property type="entry name" value="WD40/YVTN_repeat-like_dom_sf"/>
</dbReference>
<dbReference type="SMART" id="SM00702">
    <property type="entry name" value="P4Hc"/>
    <property type="match status" value="1"/>
</dbReference>
<dbReference type="GO" id="GO:0031418">
    <property type="term" value="F:L-ascorbic acid binding"/>
    <property type="evidence" value="ECO:0007669"/>
    <property type="project" value="InterPro"/>
</dbReference>
<keyword evidence="6" id="KW-0853">WD repeat</keyword>